<comment type="caution">
    <text evidence="1">The sequence shown here is derived from an EMBL/GenBank/DDBJ whole genome shotgun (WGS) entry which is preliminary data.</text>
</comment>
<organism evidence="1 2">
    <name type="scientific">Trichinella pseudospiralis</name>
    <name type="common">Parasitic roundworm</name>
    <dbReference type="NCBI Taxonomy" id="6337"/>
    <lineage>
        <taxon>Eukaryota</taxon>
        <taxon>Metazoa</taxon>
        <taxon>Ecdysozoa</taxon>
        <taxon>Nematoda</taxon>
        <taxon>Enoplea</taxon>
        <taxon>Dorylaimia</taxon>
        <taxon>Trichinellida</taxon>
        <taxon>Trichinellidae</taxon>
        <taxon>Trichinella</taxon>
    </lineage>
</organism>
<dbReference type="AlphaFoldDB" id="A0A0V1F7L9"/>
<name>A0A0V1F7L9_TRIPS</name>
<evidence type="ECO:0000313" key="2">
    <source>
        <dbReference type="Proteomes" id="UP000054995"/>
    </source>
</evidence>
<feature type="non-terminal residue" evidence="1">
    <location>
        <position position="64"/>
    </location>
</feature>
<sequence length="64" mass="7209">LIAIVTVDAVTVYGNKDIIVRSFELLFTRSCTSCLTQGVHVKTDLVRFLYTVWVLCEKTGTTRI</sequence>
<protein>
    <submittedName>
        <fullName evidence="1">Uncharacterized protein</fullName>
    </submittedName>
</protein>
<dbReference type="Proteomes" id="UP000054995">
    <property type="component" value="Unassembled WGS sequence"/>
</dbReference>
<reference evidence="1 2" key="1">
    <citation type="submission" date="2015-01" db="EMBL/GenBank/DDBJ databases">
        <title>Evolution of Trichinella species and genotypes.</title>
        <authorList>
            <person name="Korhonen P.K."/>
            <person name="Edoardo P."/>
            <person name="Giuseppe L.R."/>
            <person name="Gasser R.B."/>
        </authorList>
    </citation>
    <scope>NUCLEOTIDE SEQUENCE [LARGE SCALE GENOMIC DNA]</scope>
    <source>
        <strain evidence="1">ISS470</strain>
    </source>
</reference>
<feature type="non-terminal residue" evidence="1">
    <location>
        <position position="1"/>
    </location>
</feature>
<evidence type="ECO:0000313" key="1">
    <source>
        <dbReference type="EMBL" id="KRY82055.1"/>
    </source>
</evidence>
<accession>A0A0V1F7L9</accession>
<dbReference type="EMBL" id="JYDT01000190">
    <property type="protein sequence ID" value="KRY82055.1"/>
    <property type="molecule type" value="Genomic_DNA"/>
</dbReference>
<proteinExistence type="predicted"/>
<keyword evidence="2" id="KW-1185">Reference proteome</keyword>
<gene>
    <name evidence="1" type="ORF">T4D_10189</name>
</gene>